<dbReference type="AlphaFoldDB" id="F8Q6I4"/>
<accession>F8Q6I4</accession>
<sequence>MSSTFTPSDAVDKTKEKDWAFNLGMLDWDSNIVFTKRTLVEFLKYTGTTVDPSFSNIQKLPRYAQFGKLSPSDQQATNTGAPEATQFDSGFSPSTSQSQITGQSITPAVSQQSVAEQGGVVGEENKPSRRVRTQPGGASSVGNLWDMDEQEQFIPTRRVRQRPGGQDNIDSLF</sequence>
<proteinExistence type="predicted"/>
<dbReference type="OrthoDB" id="4062651at2759"/>
<organism evidence="3">
    <name type="scientific">Serpula lacrymans var. lacrymans (strain S7.3)</name>
    <name type="common">Dry rot fungus</name>
    <dbReference type="NCBI Taxonomy" id="936435"/>
    <lineage>
        <taxon>Eukaryota</taxon>
        <taxon>Fungi</taxon>
        <taxon>Dikarya</taxon>
        <taxon>Basidiomycota</taxon>
        <taxon>Agaricomycotina</taxon>
        <taxon>Agaricomycetes</taxon>
        <taxon>Agaricomycetidae</taxon>
        <taxon>Boletales</taxon>
        <taxon>Coniophorineae</taxon>
        <taxon>Serpulaceae</taxon>
        <taxon>Serpula</taxon>
    </lineage>
</organism>
<feature type="compositionally biased region" description="Low complexity" evidence="1">
    <location>
        <begin position="92"/>
        <end position="107"/>
    </location>
</feature>
<gene>
    <name evidence="2" type="ORF">SERLA73DRAFT_185862</name>
</gene>
<feature type="region of interest" description="Disordered" evidence="1">
    <location>
        <begin position="70"/>
        <end position="173"/>
    </location>
</feature>
<keyword evidence="3" id="KW-1185">Reference proteome</keyword>
<evidence type="ECO:0000313" key="3">
    <source>
        <dbReference type="Proteomes" id="UP000008063"/>
    </source>
</evidence>
<name>F8Q6I4_SERL3</name>
<dbReference type="OMA" id="NLGMLDW"/>
<dbReference type="EMBL" id="GL945484">
    <property type="protein sequence ID" value="EGN96222.1"/>
    <property type="molecule type" value="Genomic_DNA"/>
</dbReference>
<evidence type="ECO:0000256" key="1">
    <source>
        <dbReference type="SAM" id="MobiDB-lite"/>
    </source>
</evidence>
<dbReference type="HOGENOM" id="CLU_087386_0_0_1"/>
<reference evidence="3" key="1">
    <citation type="journal article" date="2011" name="Science">
        <title>The plant cell wall-decomposing machinery underlies the functional diversity of forest fungi.</title>
        <authorList>
            <person name="Eastwood D.C."/>
            <person name="Floudas D."/>
            <person name="Binder M."/>
            <person name="Majcherczyk A."/>
            <person name="Schneider P."/>
            <person name="Aerts A."/>
            <person name="Asiegbu F.O."/>
            <person name="Baker S.E."/>
            <person name="Barry K."/>
            <person name="Bendiksby M."/>
            <person name="Blumentritt M."/>
            <person name="Coutinho P.M."/>
            <person name="Cullen D."/>
            <person name="de Vries R.P."/>
            <person name="Gathman A."/>
            <person name="Goodell B."/>
            <person name="Henrissat B."/>
            <person name="Ihrmark K."/>
            <person name="Kauserud H."/>
            <person name="Kohler A."/>
            <person name="LaButti K."/>
            <person name="Lapidus A."/>
            <person name="Lavin J.L."/>
            <person name="Lee Y.-H."/>
            <person name="Lindquist E."/>
            <person name="Lilly W."/>
            <person name="Lucas S."/>
            <person name="Morin E."/>
            <person name="Murat C."/>
            <person name="Oguiza J.A."/>
            <person name="Park J."/>
            <person name="Pisabarro A.G."/>
            <person name="Riley R."/>
            <person name="Rosling A."/>
            <person name="Salamov A."/>
            <person name="Schmidt O."/>
            <person name="Schmutz J."/>
            <person name="Skrede I."/>
            <person name="Stenlid J."/>
            <person name="Wiebenga A."/>
            <person name="Xie X."/>
            <person name="Kuees U."/>
            <person name="Hibbett D.S."/>
            <person name="Hoffmeister D."/>
            <person name="Hoegberg N."/>
            <person name="Martin F."/>
            <person name="Grigoriev I.V."/>
            <person name="Watkinson S.C."/>
        </authorList>
    </citation>
    <scope>NUCLEOTIDE SEQUENCE [LARGE SCALE GENOMIC DNA]</scope>
    <source>
        <strain evidence="3">strain S7.3</strain>
    </source>
</reference>
<dbReference type="InParanoid" id="F8Q6I4"/>
<dbReference type="Proteomes" id="UP000008063">
    <property type="component" value="Unassembled WGS sequence"/>
</dbReference>
<evidence type="ECO:0000313" key="2">
    <source>
        <dbReference type="EMBL" id="EGN96222.1"/>
    </source>
</evidence>
<feature type="compositionally biased region" description="Polar residues" evidence="1">
    <location>
        <begin position="71"/>
        <end position="91"/>
    </location>
</feature>
<protein>
    <submittedName>
        <fullName evidence="2">Uncharacterized protein</fullName>
    </submittedName>
</protein>